<proteinExistence type="predicted"/>
<dbReference type="AlphaFoldDB" id="A0A6G0XPE4"/>
<feature type="region of interest" description="Disordered" evidence="1">
    <location>
        <begin position="1"/>
        <end position="58"/>
    </location>
</feature>
<organism evidence="2 3">
    <name type="scientific">Aphanomyces euteiches</name>
    <dbReference type="NCBI Taxonomy" id="100861"/>
    <lineage>
        <taxon>Eukaryota</taxon>
        <taxon>Sar</taxon>
        <taxon>Stramenopiles</taxon>
        <taxon>Oomycota</taxon>
        <taxon>Saprolegniomycetes</taxon>
        <taxon>Saprolegniales</taxon>
        <taxon>Verrucalvaceae</taxon>
        <taxon>Aphanomyces</taxon>
    </lineage>
</organism>
<sequence length="368" mass="41833">MLNKQQATTRTSRRNKLPTSPLTDVESLSPLHTGLKKSQPSDREVRLQKDRLRKQKSKEKAVKELHELKRLAEELTGQLHSLQQRKRKAMSTEEVPIDLKQAALVAKQHRIHGEAEYARLFNELLFAFEKAVLYRSLSWNRSESQMLLDHRCDPWVLHSLPANPSEHASALHRLSEHQLSKFTPEVYAKLPDSVSGSPFGIVLDECGQDIAFLEMFKYGLVRSHFRDVAESVYAEWLPRDESKAGGRKMTFFDNNLVLSTSTDPQGKKVQVVYHLRFFDKRAIWTQRTIVFDQESGSVASRNVGGWIVFEDVSDAQGVKCAMRGYTQVFVDTPASTASHEYTKIMNGSTSTNAAMNRILERFGSIALN</sequence>
<dbReference type="EMBL" id="VJMJ01000030">
    <property type="protein sequence ID" value="KAF0742118.1"/>
    <property type="molecule type" value="Genomic_DNA"/>
</dbReference>
<evidence type="ECO:0000313" key="3">
    <source>
        <dbReference type="Proteomes" id="UP000481153"/>
    </source>
</evidence>
<name>A0A6G0XPE4_9STRA</name>
<evidence type="ECO:0000313" key="2">
    <source>
        <dbReference type="EMBL" id="KAF0742118.1"/>
    </source>
</evidence>
<accession>A0A6G0XPE4</accession>
<feature type="compositionally biased region" description="Basic and acidic residues" evidence="1">
    <location>
        <begin position="39"/>
        <end position="50"/>
    </location>
</feature>
<gene>
    <name evidence="2" type="ORF">Ae201684_002790</name>
</gene>
<dbReference type="Proteomes" id="UP000481153">
    <property type="component" value="Unassembled WGS sequence"/>
</dbReference>
<comment type="caution">
    <text evidence="2">The sequence shown here is derived from an EMBL/GenBank/DDBJ whole genome shotgun (WGS) entry which is preliminary data.</text>
</comment>
<protein>
    <submittedName>
        <fullName evidence="2">Uncharacterized protein</fullName>
    </submittedName>
</protein>
<keyword evidence="3" id="KW-1185">Reference proteome</keyword>
<reference evidence="2 3" key="1">
    <citation type="submission" date="2019-07" db="EMBL/GenBank/DDBJ databases">
        <title>Genomics analysis of Aphanomyces spp. identifies a new class of oomycete effector associated with host adaptation.</title>
        <authorList>
            <person name="Gaulin E."/>
        </authorList>
    </citation>
    <scope>NUCLEOTIDE SEQUENCE [LARGE SCALE GENOMIC DNA]</scope>
    <source>
        <strain evidence="2 3">ATCC 201684</strain>
    </source>
</reference>
<feature type="compositionally biased region" description="Polar residues" evidence="1">
    <location>
        <begin position="1"/>
        <end position="10"/>
    </location>
</feature>
<evidence type="ECO:0000256" key="1">
    <source>
        <dbReference type="SAM" id="MobiDB-lite"/>
    </source>
</evidence>
<dbReference type="VEuPathDB" id="FungiDB:AeMF1_000202"/>